<gene>
    <name evidence="2" type="ORF">AMAG_11730</name>
</gene>
<evidence type="ECO:0000256" key="1">
    <source>
        <dbReference type="SAM" id="MobiDB-lite"/>
    </source>
</evidence>
<evidence type="ECO:0000313" key="2">
    <source>
        <dbReference type="EMBL" id="KNE66612.1"/>
    </source>
</evidence>
<name>A0A0L0SVR8_ALLM3</name>
<feature type="compositionally biased region" description="Low complexity" evidence="1">
    <location>
        <begin position="25"/>
        <end position="52"/>
    </location>
</feature>
<dbReference type="Gene3D" id="1.25.40.10">
    <property type="entry name" value="Tetratricopeptide repeat domain"/>
    <property type="match status" value="1"/>
</dbReference>
<dbReference type="VEuPathDB" id="FungiDB:AMAG_11730"/>
<dbReference type="InterPro" id="IPR011990">
    <property type="entry name" value="TPR-like_helical_dom_sf"/>
</dbReference>
<proteinExistence type="predicted"/>
<feature type="region of interest" description="Disordered" evidence="1">
    <location>
        <begin position="25"/>
        <end position="105"/>
    </location>
</feature>
<protein>
    <submittedName>
        <fullName evidence="2">Pentatricopeptide repeat domain-containing protein</fullName>
    </submittedName>
</protein>
<dbReference type="AlphaFoldDB" id="A0A0L0SVR8"/>
<dbReference type="EMBL" id="GG745350">
    <property type="protein sequence ID" value="KNE66612.1"/>
    <property type="molecule type" value="Genomic_DNA"/>
</dbReference>
<organism evidence="2 3">
    <name type="scientific">Allomyces macrogynus (strain ATCC 38327)</name>
    <name type="common">Allomyces javanicus var. macrogynus</name>
    <dbReference type="NCBI Taxonomy" id="578462"/>
    <lineage>
        <taxon>Eukaryota</taxon>
        <taxon>Fungi</taxon>
        <taxon>Fungi incertae sedis</taxon>
        <taxon>Blastocladiomycota</taxon>
        <taxon>Blastocladiomycetes</taxon>
        <taxon>Blastocladiales</taxon>
        <taxon>Blastocladiaceae</taxon>
        <taxon>Allomyces</taxon>
    </lineage>
</organism>
<keyword evidence="3" id="KW-1185">Reference proteome</keyword>
<dbReference type="PANTHER" id="PTHR48125">
    <property type="entry name" value="LP07818P1"/>
    <property type="match status" value="1"/>
</dbReference>
<feature type="compositionally biased region" description="Pro residues" evidence="1">
    <location>
        <begin position="53"/>
        <end position="65"/>
    </location>
</feature>
<feature type="compositionally biased region" description="Low complexity" evidence="1">
    <location>
        <begin position="66"/>
        <end position="82"/>
    </location>
</feature>
<feature type="compositionally biased region" description="Low complexity" evidence="1">
    <location>
        <begin position="90"/>
        <end position="105"/>
    </location>
</feature>
<dbReference type="Proteomes" id="UP000054350">
    <property type="component" value="Unassembled WGS sequence"/>
</dbReference>
<sequence length="683" mass="73568">MLLAPASRPHGVARTLAALRQLVARSAAPTTTAPTTRKVATAESAAPSSPAIQPAPLPVPVPPFDPASSGRLQLLRRSLKPPRAAPEAPPAATSASAPGAPAPRVSPIKRLGPKVVADLQAAIAAKDPVLAWQCYYALTNLRKAALAPRADVGRAPWNAKLFRAPVPPRASSPVADLLPREVHGQMLLLIKSLTNYKFAKAAGLDAVPLYLVTNRVEHILATMRRLEVPLQSTDDFAALIDLYARAGQVKRMEFWFQQFLEAMARQQYGGDLPTDLSAALAAVPVPQKIANSVLSGYVNAHRVDDALRWYDLAVTKYHLEPNAFTYFHLMRLLVRAGDIVSLDKLFVLISHDIGYETNPFAALVTTVNHPAPAAEPDAEPAAPTTVFDLDRALDILASTPRPESDIPGSLDAHAYAHMIQAHGQHGDLLPAFEHTRAYLATHARRPVARTRHVLDVFVGALCRHDQVRAAERAMAMYSTFGCPKKREKLAPGARAHQELLLALGRRGEVTRATAYATRLLERTPTAAAVAQKYLDEAAAAAVSGGAAPAVSLEPTTATVATTPAARVRSVWVDAPLNPKSSPAAQLILTATAMHTGAKLADSASVVVPTPDLEPVPSAAGRRAGKPRVTVPSRPRLHAIGYQLLLRSHVRAHAFAGYKHWRRVGRWARELRPQRVFRRKSLAL</sequence>
<reference evidence="3" key="2">
    <citation type="submission" date="2009-11" db="EMBL/GenBank/DDBJ databases">
        <title>The Genome Sequence of Allomyces macrogynus strain ATCC 38327.</title>
        <authorList>
            <consortium name="The Broad Institute Genome Sequencing Platform"/>
            <person name="Russ C."/>
            <person name="Cuomo C."/>
            <person name="Shea T."/>
            <person name="Young S.K."/>
            <person name="Zeng Q."/>
            <person name="Koehrsen M."/>
            <person name="Haas B."/>
            <person name="Borodovsky M."/>
            <person name="Guigo R."/>
            <person name="Alvarado L."/>
            <person name="Berlin A."/>
            <person name="Borenstein D."/>
            <person name="Chen Z."/>
            <person name="Engels R."/>
            <person name="Freedman E."/>
            <person name="Gellesch M."/>
            <person name="Goldberg J."/>
            <person name="Griggs A."/>
            <person name="Gujja S."/>
            <person name="Heiman D."/>
            <person name="Hepburn T."/>
            <person name="Howarth C."/>
            <person name="Jen D."/>
            <person name="Larson L."/>
            <person name="Lewis B."/>
            <person name="Mehta T."/>
            <person name="Park D."/>
            <person name="Pearson M."/>
            <person name="Roberts A."/>
            <person name="Saif S."/>
            <person name="Shenoy N."/>
            <person name="Sisk P."/>
            <person name="Stolte C."/>
            <person name="Sykes S."/>
            <person name="Walk T."/>
            <person name="White J."/>
            <person name="Yandava C."/>
            <person name="Burger G."/>
            <person name="Gray M.W."/>
            <person name="Holland P.W.H."/>
            <person name="King N."/>
            <person name="Lang F.B.F."/>
            <person name="Roger A.J."/>
            <person name="Ruiz-Trillo I."/>
            <person name="Lander E."/>
            <person name="Nusbaum C."/>
        </authorList>
    </citation>
    <scope>NUCLEOTIDE SEQUENCE [LARGE SCALE GENOMIC DNA]</scope>
    <source>
        <strain evidence="3">ATCC 38327</strain>
    </source>
</reference>
<reference evidence="2 3" key="1">
    <citation type="submission" date="2009-11" db="EMBL/GenBank/DDBJ databases">
        <title>Annotation of Allomyces macrogynus ATCC 38327.</title>
        <authorList>
            <consortium name="The Broad Institute Genome Sequencing Platform"/>
            <person name="Russ C."/>
            <person name="Cuomo C."/>
            <person name="Burger G."/>
            <person name="Gray M.W."/>
            <person name="Holland P.W.H."/>
            <person name="King N."/>
            <person name="Lang F.B.F."/>
            <person name="Roger A.J."/>
            <person name="Ruiz-Trillo I."/>
            <person name="Young S.K."/>
            <person name="Zeng Q."/>
            <person name="Gargeya S."/>
            <person name="Fitzgerald M."/>
            <person name="Haas B."/>
            <person name="Abouelleil A."/>
            <person name="Alvarado L."/>
            <person name="Arachchi H.M."/>
            <person name="Berlin A."/>
            <person name="Chapman S.B."/>
            <person name="Gearin G."/>
            <person name="Goldberg J."/>
            <person name="Griggs A."/>
            <person name="Gujja S."/>
            <person name="Hansen M."/>
            <person name="Heiman D."/>
            <person name="Howarth C."/>
            <person name="Larimer J."/>
            <person name="Lui A."/>
            <person name="MacDonald P.J.P."/>
            <person name="McCowen C."/>
            <person name="Montmayeur A."/>
            <person name="Murphy C."/>
            <person name="Neiman D."/>
            <person name="Pearson M."/>
            <person name="Priest M."/>
            <person name="Roberts A."/>
            <person name="Saif S."/>
            <person name="Shea T."/>
            <person name="Sisk P."/>
            <person name="Stolte C."/>
            <person name="Sykes S."/>
            <person name="Wortman J."/>
            <person name="Nusbaum C."/>
            <person name="Birren B."/>
        </authorList>
    </citation>
    <scope>NUCLEOTIDE SEQUENCE [LARGE SCALE GENOMIC DNA]</scope>
    <source>
        <strain evidence="2 3">ATCC 38327</strain>
    </source>
</reference>
<accession>A0A0L0SVR8</accession>
<dbReference type="PANTHER" id="PTHR48125:SF12">
    <property type="entry name" value="AT HOOK TRANSCRIPTION FACTOR FAMILY-RELATED"/>
    <property type="match status" value="1"/>
</dbReference>
<dbReference type="OrthoDB" id="5569949at2759"/>
<evidence type="ECO:0000313" key="3">
    <source>
        <dbReference type="Proteomes" id="UP000054350"/>
    </source>
</evidence>